<dbReference type="Proteomes" id="UP000595197">
    <property type="component" value="Chromosome"/>
</dbReference>
<organism evidence="1 2">
    <name type="scientific">Skermanella cutis</name>
    <dbReference type="NCBI Taxonomy" id="2775420"/>
    <lineage>
        <taxon>Bacteria</taxon>
        <taxon>Pseudomonadati</taxon>
        <taxon>Pseudomonadota</taxon>
        <taxon>Alphaproteobacteria</taxon>
        <taxon>Rhodospirillales</taxon>
        <taxon>Azospirillaceae</taxon>
        <taxon>Skermanella</taxon>
    </lineage>
</organism>
<gene>
    <name evidence="1" type="ORF">IGS68_04580</name>
</gene>
<reference evidence="1" key="1">
    <citation type="submission" date="2021-02" db="EMBL/GenBank/DDBJ databases">
        <title>Skermanella TT6 skin isolate.</title>
        <authorList>
            <person name="Lee K."/>
            <person name="Ganzorig M."/>
        </authorList>
    </citation>
    <scope>NUCLEOTIDE SEQUENCE</scope>
    <source>
        <strain evidence="1">TT6</strain>
    </source>
</reference>
<dbReference type="SUPFAM" id="SSF102588">
    <property type="entry name" value="LmbE-like"/>
    <property type="match status" value="1"/>
</dbReference>
<proteinExistence type="predicted"/>
<name>A0ABX7B824_9PROT</name>
<protein>
    <submittedName>
        <fullName evidence="1">PIG-L family deacetylase</fullName>
    </submittedName>
</protein>
<dbReference type="Gene3D" id="3.40.50.10320">
    <property type="entry name" value="LmbE-like"/>
    <property type="match status" value="1"/>
</dbReference>
<dbReference type="RefSeq" id="WP_201077686.1">
    <property type="nucleotide sequence ID" value="NZ_CP067420.1"/>
</dbReference>
<keyword evidence="2" id="KW-1185">Reference proteome</keyword>
<dbReference type="EMBL" id="CP067420">
    <property type="protein sequence ID" value="QQP90535.1"/>
    <property type="molecule type" value="Genomic_DNA"/>
</dbReference>
<evidence type="ECO:0000313" key="1">
    <source>
        <dbReference type="EMBL" id="QQP90535.1"/>
    </source>
</evidence>
<dbReference type="Pfam" id="PF02585">
    <property type="entry name" value="PIG-L"/>
    <property type="match status" value="1"/>
</dbReference>
<dbReference type="InterPro" id="IPR003737">
    <property type="entry name" value="GlcNAc_PI_deacetylase-related"/>
</dbReference>
<dbReference type="InterPro" id="IPR024078">
    <property type="entry name" value="LmbE-like_dom_sf"/>
</dbReference>
<evidence type="ECO:0000313" key="2">
    <source>
        <dbReference type="Proteomes" id="UP000595197"/>
    </source>
</evidence>
<accession>A0ABX7B824</accession>
<sequence>MPSRAALFISPHLDDVAFSCAGTLAVLKAAGWRTVLATVFTRSVPDPTGFALACQTDKGLPPEVDYMAVRREEDAAFARTLGVDEVHWLDLPEAPHRGYGSAVELFSGIRAGDEVWREAAGRIGALAGRVAPDLMFGCQAIGNHVDHRQTVRALVELGRPVAWYRDLPYVIRAPEEAPPPGLPGGLLPLAVPVGDHLPAKIAGACRYATQLPFQFGGAERVGPALTSFAADEAGRAGRTGHAERFLIDAAAIEAVSSA</sequence>